<dbReference type="InParanoid" id="A0A165JQ41"/>
<accession>A0A165JQ41</accession>
<evidence type="ECO:0000313" key="1">
    <source>
        <dbReference type="EMBL" id="KZV95172.1"/>
    </source>
</evidence>
<feature type="non-terminal residue" evidence="1">
    <location>
        <position position="130"/>
    </location>
</feature>
<dbReference type="Gene3D" id="3.30.420.10">
    <property type="entry name" value="Ribonuclease H-like superfamily/Ribonuclease H"/>
    <property type="match status" value="1"/>
</dbReference>
<evidence type="ECO:0008006" key="3">
    <source>
        <dbReference type="Google" id="ProtNLM"/>
    </source>
</evidence>
<proteinExistence type="predicted"/>
<dbReference type="InterPro" id="IPR012337">
    <property type="entry name" value="RNaseH-like_sf"/>
</dbReference>
<dbReference type="STRING" id="1314781.A0A165JQ41"/>
<dbReference type="OrthoDB" id="444848at2759"/>
<dbReference type="InterPro" id="IPR036397">
    <property type="entry name" value="RNaseH_sf"/>
</dbReference>
<gene>
    <name evidence="1" type="ORF">EXIGLDRAFT_587393</name>
</gene>
<dbReference type="Proteomes" id="UP000077266">
    <property type="component" value="Unassembled WGS sequence"/>
</dbReference>
<dbReference type="GO" id="GO:0003676">
    <property type="term" value="F:nucleic acid binding"/>
    <property type="evidence" value="ECO:0007669"/>
    <property type="project" value="InterPro"/>
</dbReference>
<name>A0A165JQ41_EXIGL</name>
<protein>
    <recommendedName>
        <fullName evidence="3">Integrase catalytic domain-containing protein</fullName>
    </recommendedName>
</protein>
<dbReference type="SUPFAM" id="SSF53098">
    <property type="entry name" value="Ribonuclease H-like"/>
    <property type="match status" value="1"/>
</dbReference>
<dbReference type="PANTHER" id="PTHR48475">
    <property type="entry name" value="RIBONUCLEASE H"/>
    <property type="match status" value="1"/>
</dbReference>
<sequence>MKWVEQQIGGVKHIKISGYNSRANGIVERKDYDVRESVMKACGNQPNRWAMLLIFIFWAERVTVKRHLGISPYRMAHGCEPILPFDLREATWLTAPMQPPMTTEDLIATRARQLEKREEDIEMMRERVRK</sequence>
<keyword evidence="2" id="KW-1185">Reference proteome</keyword>
<reference evidence="1 2" key="1">
    <citation type="journal article" date="2016" name="Mol. Biol. Evol.">
        <title>Comparative Genomics of Early-Diverging Mushroom-Forming Fungi Provides Insights into the Origins of Lignocellulose Decay Capabilities.</title>
        <authorList>
            <person name="Nagy L.G."/>
            <person name="Riley R."/>
            <person name="Tritt A."/>
            <person name="Adam C."/>
            <person name="Daum C."/>
            <person name="Floudas D."/>
            <person name="Sun H."/>
            <person name="Yadav J.S."/>
            <person name="Pangilinan J."/>
            <person name="Larsson K.H."/>
            <person name="Matsuura K."/>
            <person name="Barry K."/>
            <person name="Labutti K."/>
            <person name="Kuo R."/>
            <person name="Ohm R.A."/>
            <person name="Bhattacharya S.S."/>
            <person name="Shirouzu T."/>
            <person name="Yoshinaga Y."/>
            <person name="Martin F.M."/>
            <person name="Grigoriev I.V."/>
            <person name="Hibbett D.S."/>
        </authorList>
    </citation>
    <scope>NUCLEOTIDE SEQUENCE [LARGE SCALE GENOMIC DNA]</scope>
    <source>
        <strain evidence="1 2">HHB12029</strain>
    </source>
</reference>
<dbReference type="AlphaFoldDB" id="A0A165JQ41"/>
<dbReference type="EMBL" id="KV425961">
    <property type="protein sequence ID" value="KZV95172.1"/>
    <property type="molecule type" value="Genomic_DNA"/>
</dbReference>
<dbReference type="PANTHER" id="PTHR48475:SF1">
    <property type="entry name" value="RNASE H TYPE-1 DOMAIN-CONTAINING PROTEIN"/>
    <property type="match status" value="1"/>
</dbReference>
<organism evidence="1 2">
    <name type="scientific">Exidia glandulosa HHB12029</name>
    <dbReference type="NCBI Taxonomy" id="1314781"/>
    <lineage>
        <taxon>Eukaryota</taxon>
        <taxon>Fungi</taxon>
        <taxon>Dikarya</taxon>
        <taxon>Basidiomycota</taxon>
        <taxon>Agaricomycotina</taxon>
        <taxon>Agaricomycetes</taxon>
        <taxon>Auriculariales</taxon>
        <taxon>Exidiaceae</taxon>
        <taxon>Exidia</taxon>
    </lineage>
</organism>
<evidence type="ECO:0000313" key="2">
    <source>
        <dbReference type="Proteomes" id="UP000077266"/>
    </source>
</evidence>